<dbReference type="PANTHER" id="PTHR40616:SF1">
    <property type="entry name" value="LINALOOL DEHYDRATASE_ISOMERASE DOMAIN-CONTAINING PROTEIN"/>
    <property type="match status" value="1"/>
</dbReference>
<evidence type="ECO:0000313" key="3">
    <source>
        <dbReference type="Proteomes" id="UP000697127"/>
    </source>
</evidence>
<name>A0A9P6WGZ1_9ASCO</name>
<reference evidence="2" key="1">
    <citation type="submission" date="2020-11" db="EMBL/GenBank/DDBJ databases">
        <title>Kefir isolates.</title>
        <authorList>
            <person name="Marcisauskas S."/>
            <person name="Kim Y."/>
            <person name="Blasche S."/>
        </authorList>
    </citation>
    <scope>NUCLEOTIDE SEQUENCE</scope>
    <source>
        <strain evidence="2">Olga-1</strain>
    </source>
</reference>
<feature type="signal peptide" evidence="1">
    <location>
        <begin position="1"/>
        <end position="19"/>
    </location>
</feature>
<dbReference type="AlphaFoldDB" id="A0A9P6WGZ1"/>
<evidence type="ECO:0000313" key="2">
    <source>
        <dbReference type="EMBL" id="KAG0686946.1"/>
    </source>
</evidence>
<sequence>MSILKTVGLLSLVVPKVYSVPVSSYNPISGSDFTNNYTLSNYAQDLFDTSLAWQDEFWDDDVGYLITADNTLPGRYDSRQSAWYAVGLVARNETGDIERAERIIANLYKGQYKDPSALWYGDIQQAPDEPTPQPGIYASDIYNSWDPNWRDFVGTAFMIILSDYSDRLSNSSLTTLEEMTFLLAKGDQYRVGGVDSDNLYPAYSNPFLMRCILQSFAGNYFNNANMTRSGEMWGKEIYDLFKLYDTFSEFNSPTYTGVDMFALGIWIRYAAPNSSLPIYAREMFSNLMVLTKDLYNANLKNFVGPFDRSYGYDMNQYFAITAATIWGLVGREYAPMPKNIAGMYHISDFGMAHLMALGMPQIEPLISDDVLESFKKYPGNHTLTKQAFSPPFDTYPRNISIWSDEYIQIGAETISEAKIGGPATSFDSYNPAVIHWFVREGRAGYITLRATQPIIHAVAGEGFLDVTFPNITSADENVAFTFYVSGFDVYPHDNFYSISSLPGLKLNVSGNVDLDGEIFFYDIADGNTNDFWSFNSTWPMPENYSGNPHIRFDITEYPTSTNVTYI</sequence>
<keyword evidence="3" id="KW-1185">Reference proteome</keyword>
<dbReference type="Proteomes" id="UP000697127">
    <property type="component" value="Unassembled WGS sequence"/>
</dbReference>
<feature type="chain" id="PRO_5040169856" evidence="1">
    <location>
        <begin position="20"/>
        <end position="566"/>
    </location>
</feature>
<dbReference type="PANTHER" id="PTHR40616">
    <property type="entry name" value="LINALOOL DEHYDRATASE_ISOMERASE DOMAIN-CONTAINING PROTEIN"/>
    <property type="match status" value="1"/>
</dbReference>
<comment type="caution">
    <text evidence="2">The sequence shown here is derived from an EMBL/GenBank/DDBJ whole genome shotgun (WGS) entry which is preliminary data.</text>
</comment>
<accession>A0A9P6WGZ1</accession>
<organism evidence="2 3">
    <name type="scientific">Pichia californica</name>
    <dbReference type="NCBI Taxonomy" id="460514"/>
    <lineage>
        <taxon>Eukaryota</taxon>
        <taxon>Fungi</taxon>
        <taxon>Dikarya</taxon>
        <taxon>Ascomycota</taxon>
        <taxon>Saccharomycotina</taxon>
        <taxon>Pichiomycetes</taxon>
        <taxon>Pichiales</taxon>
        <taxon>Pichiaceae</taxon>
        <taxon>Pichia</taxon>
    </lineage>
</organism>
<proteinExistence type="predicted"/>
<dbReference type="OrthoDB" id="2580323at2759"/>
<dbReference type="EMBL" id="PUHW01000345">
    <property type="protein sequence ID" value="KAG0686946.1"/>
    <property type="molecule type" value="Genomic_DNA"/>
</dbReference>
<evidence type="ECO:0000256" key="1">
    <source>
        <dbReference type="SAM" id="SignalP"/>
    </source>
</evidence>
<protein>
    <submittedName>
        <fullName evidence="2">Uncharacterized protein</fullName>
    </submittedName>
</protein>
<gene>
    <name evidence="2" type="ORF">C6P40_003124</name>
</gene>
<keyword evidence="1" id="KW-0732">Signal</keyword>